<evidence type="ECO:0000256" key="6">
    <source>
        <dbReference type="ARBA" id="ARBA00023295"/>
    </source>
</evidence>
<dbReference type="Proteomes" id="UP000000226">
    <property type="component" value="Chromosome 1"/>
</dbReference>
<keyword evidence="7" id="KW-0961">Cell wall biogenesis/degradation</keyword>
<dbReference type="OrthoDB" id="187139at2759"/>
<dbReference type="InterPro" id="IPR000743">
    <property type="entry name" value="Glyco_hydro_28"/>
</dbReference>
<dbReference type="Gene3D" id="2.160.20.10">
    <property type="entry name" value="Single-stranded right-handed beta-helix, Pectin lyase-like"/>
    <property type="match status" value="1"/>
</dbReference>
<feature type="signal peptide" evidence="10">
    <location>
        <begin position="1"/>
        <end position="16"/>
    </location>
</feature>
<dbReference type="GO" id="GO:0004650">
    <property type="term" value="F:polygalacturonase activity"/>
    <property type="evidence" value="ECO:0007669"/>
    <property type="project" value="InterPro"/>
</dbReference>
<dbReference type="PANTHER" id="PTHR31375">
    <property type="match status" value="1"/>
</dbReference>
<dbReference type="eggNOG" id="ENOG502QST2">
    <property type="taxonomic scope" value="Eukaryota"/>
</dbReference>
<evidence type="ECO:0000256" key="7">
    <source>
        <dbReference type="ARBA" id="ARBA00023316"/>
    </source>
</evidence>
<dbReference type="EMBL" id="CM002288">
    <property type="protein sequence ID" value="ESW35804.1"/>
    <property type="molecule type" value="Genomic_DNA"/>
</dbReference>
<reference evidence="12" key="1">
    <citation type="journal article" date="2014" name="Nat. Genet.">
        <title>A reference genome for common bean and genome-wide analysis of dual domestications.</title>
        <authorList>
            <person name="Schmutz J."/>
            <person name="McClean P.E."/>
            <person name="Mamidi S."/>
            <person name="Wu G.A."/>
            <person name="Cannon S.B."/>
            <person name="Grimwood J."/>
            <person name="Jenkins J."/>
            <person name="Shu S."/>
            <person name="Song Q."/>
            <person name="Chavarro C."/>
            <person name="Torres-Torres M."/>
            <person name="Geffroy V."/>
            <person name="Moghaddam S.M."/>
            <person name="Gao D."/>
            <person name="Abernathy B."/>
            <person name="Barry K."/>
            <person name="Blair M."/>
            <person name="Brick M.A."/>
            <person name="Chovatia M."/>
            <person name="Gepts P."/>
            <person name="Goodstein D.M."/>
            <person name="Gonzales M."/>
            <person name="Hellsten U."/>
            <person name="Hyten D.L."/>
            <person name="Jia G."/>
            <person name="Kelly J.D."/>
            <person name="Kudrna D."/>
            <person name="Lee R."/>
            <person name="Richard M.M."/>
            <person name="Miklas P.N."/>
            <person name="Osorno J.M."/>
            <person name="Rodrigues J."/>
            <person name="Thareau V."/>
            <person name="Urrea C.A."/>
            <person name="Wang M."/>
            <person name="Yu Y."/>
            <person name="Zhang M."/>
            <person name="Wing R.A."/>
            <person name="Cregan P.B."/>
            <person name="Rokhsar D.S."/>
            <person name="Jackson S.A."/>
        </authorList>
    </citation>
    <scope>NUCLEOTIDE SEQUENCE [LARGE SCALE GENOMIC DNA]</scope>
    <source>
        <strain evidence="12">cv. G19833</strain>
    </source>
</reference>
<accession>V7D0B7</accession>
<evidence type="ECO:0000256" key="9">
    <source>
        <dbReference type="RuleBase" id="RU361169"/>
    </source>
</evidence>
<dbReference type="InterPro" id="IPR011050">
    <property type="entry name" value="Pectin_lyase_fold/virulence"/>
</dbReference>
<comment type="subcellular location">
    <subcellularLocation>
        <location evidence="1">Secreted</location>
        <location evidence="1">Cell wall</location>
    </subcellularLocation>
</comment>
<organism evidence="11 12">
    <name type="scientific">Phaseolus vulgaris</name>
    <name type="common">Kidney bean</name>
    <name type="synonym">French bean</name>
    <dbReference type="NCBI Taxonomy" id="3885"/>
    <lineage>
        <taxon>Eukaryota</taxon>
        <taxon>Viridiplantae</taxon>
        <taxon>Streptophyta</taxon>
        <taxon>Embryophyta</taxon>
        <taxon>Tracheophyta</taxon>
        <taxon>Spermatophyta</taxon>
        <taxon>Magnoliopsida</taxon>
        <taxon>eudicotyledons</taxon>
        <taxon>Gunneridae</taxon>
        <taxon>Pentapetalae</taxon>
        <taxon>rosids</taxon>
        <taxon>fabids</taxon>
        <taxon>Fabales</taxon>
        <taxon>Fabaceae</taxon>
        <taxon>Papilionoideae</taxon>
        <taxon>50 kb inversion clade</taxon>
        <taxon>NPAAA clade</taxon>
        <taxon>indigoferoid/millettioid clade</taxon>
        <taxon>Phaseoleae</taxon>
        <taxon>Phaseolus</taxon>
    </lineage>
</organism>
<gene>
    <name evidence="11" type="ORF">PHAVU_001G266200g</name>
</gene>
<dbReference type="STRING" id="3885.V7D0B7"/>
<dbReference type="GO" id="GO:0005975">
    <property type="term" value="P:carbohydrate metabolic process"/>
    <property type="evidence" value="ECO:0007669"/>
    <property type="project" value="InterPro"/>
</dbReference>
<evidence type="ECO:0008006" key="13">
    <source>
        <dbReference type="Google" id="ProtNLM"/>
    </source>
</evidence>
<keyword evidence="10" id="KW-0732">Signal</keyword>
<dbReference type="SUPFAM" id="SSF51126">
    <property type="entry name" value="Pectin lyase-like"/>
    <property type="match status" value="1"/>
</dbReference>
<dbReference type="SMR" id="V7D0B7"/>
<evidence type="ECO:0000256" key="4">
    <source>
        <dbReference type="ARBA" id="ARBA00022525"/>
    </source>
</evidence>
<evidence type="ECO:0000256" key="5">
    <source>
        <dbReference type="ARBA" id="ARBA00022801"/>
    </source>
</evidence>
<evidence type="ECO:0000256" key="3">
    <source>
        <dbReference type="ARBA" id="ARBA00022512"/>
    </source>
</evidence>
<name>V7D0B7_PHAVU</name>
<protein>
    <recommendedName>
        <fullName evidence="13">Polygalacturonase</fullName>
    </recommendedName>
</protein>
<dbReference type="PROSITE" id="PS00502">
    <property type="entry name" value="POLYGALACTURONASE"/>
    <property type="match status" value="1"/>
</dbReference>
<keyword evidence="4" id="KW-0964">Secreted</keyword>
<keyword evidence="12" id="KW-1185">Reference proteome</keyword>
<feature type="chain" id="PRO_5004758299" description="Polygalacturonase" evidence="10">
    <location>
        <begin position="17"/>
        <end position="392"/>
    </location>
</feature>
<dbReference type="InterPro" id="IPR012334">
    <property type="entry name" value="Pectin_lyas_fold"/>
</dbReference>
<dbReference type="AlphaFoldDB" id="V7D0B7"/>
<evidence type="ECO:0000313" key="11">
    <source>
        <dbReference type="EMBL" id="ESW35804.1"/>
    </source>
</evidence>
<evidence type="ECO:0000313" key="12">
    <source>
        <dbReference type="Proteomes" id="UP000000226"/>
    </source>
</evidence>
<feature type="active site" evidence="8">
    <location>
        <position position="242"/>
    </location>
</feature>
<evidence type="ECO:0000256" key="2">
    <source>
        <dbReference type="ARBA" id="ARBA00008834"/>
    </source>
</evidence>
<keyword evidence="6 9" id="KW-0326">Glycosidase</keyword>
<keyword evidence="5 9" id="KW-0378">Hydrolase</keyword>
<comment type="similarity">
    <text evidence="2 9">Belongs to the glycosyl hydrolase 28 family.</text>
</comment>
<dbReference type="OMA" id="CNPIVPC"/>
<dbReference type="SMART" id="SM00710">
    <property type="entry name" value="PbH1"/>
    <property type="match status" value="4"/>
</dbReference>
<dbReference type="Gramene" id="ESW35804">
    <property type="protein sequence ID" value="ESW35804"/>
    <property type="gene ID" value="PHAVU_001G266200g"/>
</dbReference>
<sequence length="392" mass="42628">MKNLFFVLLIFVRVIASSTFCPSSLTFNVLSYGATGNGHTDDTQAFLKAWKDVCGATRNYVKLLIPDNKMFLLQPLSFKGPCNPATIEVLLEGTVTAPERVGVWKFLDNRRKWIQFSDISGLVMKGGGQIDGQGAAWWNSNDVSNRPTALHFHNCKDVRLSSIHHKNSPRNHISIDTCNSLEISHIHITAPEESPNTDGIDISGSSNIFIHSSHIQTGDDCIAINSGTSSVNISDIFCGPGHGISIGSLGRNGEDARVEEIYVRNCTFVGTSNGVRVKTWRGGRGYARKIRFEDIKVVGVKQPVIIDQEYSSVEMESERSAVKISEVSYRNVKGTSSSDSAVELSCDPNVGCSEILMEDISITKEDGSVATASCTNAHGTSSHCNPIVPCLN</sequence>
<dbReference type="GO" id="GO:0071555">
    <property type="term" value="P:cell wall organization"/>
    <property type="evidence" value="ECO:0007669"/>
    <property type="project" value="UniProtKB-KW"/>
</dbReference>
<evidence type="ECO:0000256" key="8">
    <source>
        <dbReference type="PROSITE-ProRule" id="PRU10052"/>
    </source>
</evidence>
<dbReference type="InterPro" id="IPR006626">
    <property type="entry name" value="PbH1"/>
</dbReference>
<evidence type="ECO:0000256" key="10">
    <source>
        <dbReference type="SAM" id="SignalP"/>
    </source>
</evidence>
<keyword evidence="3" id="KW-0134">Cell wall</keyword>
<evidence type="ECO:0000256" key="1">
    <source>
        <dbReference type="ARBA" id="ARBA00004191"/>
    </source>
</evidence>
<proteinExistence type="inferred from homology"/>
<dbReference type="Pfam" id="PF00295">
    <property type="entry name" value="Glyco_hydro_28"/>
    <property type="match status" value="1"/>
</dbReference>